<dbReference type="InterPro" id="IPR045865">
    <property type="entry name" value="ACT-like_dom_sf"/>
</dbReference>
<reference evidence="4" key="1">
    <citation type="journal article" date="2019" name="Int. J. Syst. Evol. Microbiol.">
        <title>The Global Catalogue of Microorganisms (GCM) 10K type strain sequencing project: providing services to taxonomists for standard genome sequencing and annotation.</title>
        <authorList>
            <consortium name="The Broad Institute Genomics Platform"/>
            <consortium name="The Broad Institute Genome Sequencing Center for Infectious Disease"/>
            <person name="Wu L."/>
            <person name="Ma J."/>
        </authorList>
    </citation>
    <scope>NUCLEOTIDE SEQUENCE [LARGE SCALE GENOMIC DNA]</scope>
    <source>
        <strain evidence="4">CGMCC 1.10131</strain>
    </source>
</reference>
<accession>A0ABQ1I0W2</accession>
<dbReference type="Pfam" id="PF13291">
    <property type="entry name" value="ACT_4"/>
    <property type="match status" value="1"/>
</dbReference>
<dbReference type="InterPro" id="IPR050990">
    <property type="entry name" value="UPF0237/GcvR_regulator"/>
</dbReference>
<gene>
    <name evidence="3" type="ORF">GCM10007414_09090</name>
</gene>
<dbReference type="PANTHER" id="PTHR34875">
    <property type="entry name" value="UPF0237 PROTEIN MJ1558"/>
    <property type="match status" value="1"/>
</dbReference>
<comment type="caution">
    <text evidence="3">The sequence shown here is derived from an EMBL/GenBank/DDBJ whole genome shotgun (WGS) entry which is preliminary data.</text>
</comment>
<dbReference type="RefSeq" id="WP_055732234.1">
    <property type="nucleotide sequence ID" value="NZ_BMDY01000004.1"/>
</dbReference>
<evidence type="ECO:0000259" key="2">
    <source>
        <dbReference type="PROSITE" id="PS51671"/>
    </source>
</evidence>
<organism evidence="3 4">
    <name type="scientific">Agarivorans gilvus</name>
    <dbReference type="NCBI Taxonomy" id="680279"/>
    <lineage>
        <taxon>Bacteria</taxon>
        <taxon>Pseudomonadati</taxon>
        <taxon>Pseudomonadota</taxon>
        <taxon>Gammaproteobacteria</taxon>
        <taxon>Alteromonadales</taxon>
        <taxon>Alteromonadaceae</taxon>
        <taxon>Agarivorans</taxon>
    </lineage>
</organism>
<feature type="domain" description="ACT" evidence="2">
    <location>
        <begin position="88"/>
        <end position="167"/>
    </location>
</feature>
<dbReference type="Gene3D" id="3.30.70.260">
    <property type="match status" value="2"/>
</dbReference>
<dbReference type="InterPro" id="IPR016867">
    <property type="entry name" value="GcvR"/>
</dbReference>
<comment type="subcellular location">
    <subcellularLocation>
        <location evidence="1">Cytoplasm</location>
    </subcellularLocation>
</comment>
<keyword evidence="4" id="KW-1185">Reference proteome</keyword>
<protein>
    <recommendedName>
        <fullName evidence="1">Glycine cleavage system transcriptional repressor</fullName>
    </recommendedName>
</protein>
<evidence type="ECO:0000313" key="3">
    <source>
        <dbReference type="EMBL" id="GGA98290.1"/>
    </source>
</evidence>
<sequence>MKQLVISVIGKDRPGIVDQLSAIVLQHQGNWLASSLTELAGQFAGILHIEVPPEQMAALSHELMHQADLLVNIAEGADAAAPQNKQVAITVTANDRNGIVQEVTQALSNLGISLSKIQTHVDSAPNWGGLIFSAKLLVPCDSEQQLITIQETLESLADDLMVDIEQD</sequence>
<dbReference type="SUPFAM" id="SSF55021">
    <property type="entry name" value="ACT-like"/>
    <property type="match status" value="2"/>
</dbReference>
<keyword evidence="1" id="KW-0804">Transcription</keyword>
<dbReference type="PANTHER" id="PTHR34875:SF6">
    <property type="entry name" value="UPF0237 PROTEIN MJ1558"/>
    <property type="match status" value="1"/>
</dbReference>
<dbReference type="CDD" id="cd04869">
    <property type="entry name" value="ACT_GcvR_2"/>
    <property type="match status" value="1"/>
</dbReference>
<proteinExistence type="predicted"/>
<dbReference type="InterPro" id="IPR002912">
    <property type="entry name" value="ACT_dom"/>
</dbReference>
<dbReference type="PROSITE" id="PS51671">
    <property type="entry name" value="ACT"/>
    <property type="match status" value="1"/>
</dbReference>
<dbReference type="EMBL" id="BMDY01000004">
    <property type="protein sequence ID" value="GGA98290.1"/>
    <property type="molecule type" value="Genomic_DNA"/>
</dbReference>
<dbReference type="Proteomes" id="UP000651977">
    <property type="component" value="Unassembled WGS sequence"/>
</dbReference>
<keyword evidence="1" id="KW-0678">Repressor</keyword>
<evidence type="ECO:0000256" key="1">
    <source>
        <dbReference type="PIRNR" id="PIRNR028103"/>
    </source>
</evidence>
<name>A0ABQ1I0W2_9ALTE</name>
<dbReference type="PIRSF" id="PIRSF028103">
    <property type="entry name" value="GcvR"/>
    <property type="match status" value="1"/>
</dbReference>
<keyword evidence="1" id="KW-0963">Cytoplasm</keyword>
<evidence type="ECO:0000313" key="4">
    <source>
        <dbReference type="Proteomes" id="UP000651977"/>
    </source>
</evidence>
<dbReference type="Pfam" id="PF13740">
    <property type="entry name" value="ACT_6"/>
    <property type="match status" value="1"/>
</dbReference>